<evidence type="ECO:0000256" key="7">
    <source>
        <dbReference type="HAMAP-Rule" id="MF_01933"/>
    </source>
</evidence>
<feature type="domain" description="Mandelate racemase/muconate lactonizing enzyme C-terminal" evidence="8">
    <location>
        <begin position="142"/>
        <end position="234"/>
    </location>
</feature>
<evidence type="ECO:0000313" key="10">
    <source>
        <dbReference type="Proteomes" id="UP000199387"/>
    </source>
</evidence>
<sequence>MIIHQVTLHQIQMRMKTPFTNSLTTVTDRELILVEVEDESGRIGWGECSAFSSPWYTEETIGTAWHVMEDFLIPRLLHTSLHHPRDVAERFQPIRRHPMAKAAIEGAVWDVWCKAEGIPLARALGGTREQIASGVAVGAGDLGVMVETIRCRVEQGYRRVKVKVKPGADIKVLKRIRLEFPDLPLMADANSAYTLEDVDHLKQLDDFSLMMLEQPLAADDIVDHARLQAELSTPICLDESLHSAADVRRALELGSCRVVNVKPARVGGLSEAKRIHDLCLDRGIPLWCGGMLETGVGRAHSIALASLDGFTLPGDISASNRYWHQDVIEPEITLEEGSIKVPWDRPGIGFEVDRHRLQEVRVKKKVYT</sequence>
<keyword evidence="4 7" id="KW-0460">Magnesium</keyword>
<dbReference type="HAMAP" id="MF_01933">
    <property type="entry name" value="MenC_2"/>
    <property type="match status" value="1"/>
</dbReference>
<gene>
    <name evidence="7" type="primary">menC</name>
    <name evidence="9" type="ORF">SAMN04488112_107170</name>
</gene>
<feature type="binding site" evidence="7">
    <location>
        <position position="213"/>
    </location>
    <ligand>
        <name>Mg(2+)</name>
        <dbReference type="ChEBI" id="CHEBI:18420"/>
    </ligand>
</feature>
<evidence type="ECO:0000256" key="5">
    <source>
        <dbReference type="ARBA" id="ARBA00023239"/>
    </source>
</evidence>
<dbReference type="RefSeq" id="WP_091568191.1">
    <property type="nucleotide sequence ID" value="NZ_FMZA01000007.1"/>
</dbReference>
<evidence type="ECO:0000256" key="4">
    <source>
        <dbReference type="ARBA" id="ARBA00022842"/>
    </source>
</evidence>
<dbReference type="Pfam" id="PF02746">
    <property type="entry name" value="MR_MLE_N"/>
    <property type="match status" value="1"/>
</dbReference>
<name>A0A1G6LD00_9BACL</name>
<comment type="function">
    <text evidence="7">Converts 2-succinyl-6-hydroxy-2,4-cyclohexadiene-1-carboxylate (SHCHC) to 2-succinylbenzoate (OSB).</text>
</comment>
<keyword evidence="2 7" id="KW-0474">Menaquinone biosynthesis</keyword>
<dbReference type="InterPro" id="IPR013342">
    <property type="entry name" value="Mandelate_racemase_C"/>
</dbReference>
<dbReference type="InterPro" id="IPR029065">
    <property type="entry name" value="Enolase_C-like"/>
</dbReference>
<organism evidence="9 10">
    <name type="scientific">Melghirimyces thermohalophilus</name>
    <dbReference type="NCBI Taxonomy" id="1236220"/>
    <lineage>
        <taxon>Bacteria</taxon>
        <taxon>Bacillati</taxon>
        <taxon>Bacillota</taxon>
        <taxon>Bacilli</taxon>
        <taxon>Bacillales</taxon>
        <taxon>Thermoactinomycetaceae</taxon>
        <taxon>Melghirimyces</taxon>
    </lineage>
</organism>
<dbReference type="Gene3D" id="3.30.390.10">
    <property type="entry name" value="Enolase-like, N-terminal domain"/>
    <property type="match status" value="1"/>
</dbReference>
<evidence type="ECO:0000256" key="6">
    <source>
        <dbReference type="ARBA" id="ARBA00029491"/>
    </source>
</evidence>
<feature type="binding site" evidence="7">
    <location>
        <position position="188"/>
    </location>
    <ligand>
        <name>Mg(2+)</name>
        <dbReference type="ChEBI" id="CHEBI:18420"/>
    </ligand>
</feature>
<dbReference type="UniPathway" id="UPA01057">
    <property type="reaction ID" value="UER00165"/>
</dbReference>
<dbReference type="EMBL" id="FMZA01000007">
    <property type="protein sequence ID" value="SDC41053.1"/>
    <property type="molecule type" value="Genomic_DNA"/>
</dbReference>
<keyword evidence="5 7" id="KW-0456">Lyase</keyword>
<dbReference type="InterPro" id="IPR029017">
    <property type="entry name" value="Enolase-like_N"/>
</dbReference>
<evidence type="ECO:0000256" key="3">
    <source>
        <dbReference type="ARBA" id="ARBA00022723"/>
    </source>
</evidence>
<keyword evidence="10" id="KW-1185">Reference proteome</keyword>
<dbReference type="InterPro" id="IPR010197">
    <property type="entry name" value="OSBS/NAAAR"/>
</dbReference>
<dbReference type="InterPro" id="IPR013341">
    <property type="entry name" value="Mandelate_racemase_N_dom"/>
</dbReference>
<feature type="active site" description="Proton donor" evidence="7">
    <location>
        <position position="163"/>
    </location>
</feature>
<dbReference type="NCBIfam" id="TIGR01928">
    <property type="entry name" value="menC_lowGC_arch"/>
    <property type="match status" value="1"/>
</dbReference>
<dbReference type="SUPFAM" id="SSF54826">
    <property type="entry name" value="Enolase N-terminal domain-like"/>
    <property type="match status" value="1"/>
</dbReference>
<dbReference type="SFLD" id="SFLDS00001">
    <property type="entry name" value="Enolase"/>
    <property type="match status" value="1"/>
</dbReference>
<dbReference type="GO" id="GO:0043748">
    <property type="term" value="F:O-succinylbenzoate synthase activity"/>
    <property type="evidence" value="ECO:0007669"/>
    <property type="project" value="UniProtKB-EC"/>
</dbReference>
<dbReference type="SMART" id="SM00922">
    <property type="entry name" value="MR_MLE"/>
    <property type="match status" value="1"/>
</dbReference>
<dbReference type="Pfam" id="PF13378">
    <property type="entry name" value="MR_MLE_C"/>
    <property type="match status" value="1"/>
</dbReference>
<dbReference type="PANTHER" id="PTHR48073">
    <property type="entry name" value="O-SUCCINYLBENZOATE SYNTHASE-RELATED"/>
    <property type="match status" value="1"/>
</dbReference>
<evidence type="ECO:0000256" key="2">
    <source>
        <dbReference type="ARBA" id="ARBA00022428"/>
    </source>
</evidence>
<dbReference type="Proteomes" id="UP000199387">
    <property type="component" value="Unassembled WGS sequence"/>
</dbReference>
<dbReference type="GO" id="GO:0000287">
    <property type="term" value="F:magnesium ion binding"/>
    <property type="evidence" value="ECO:0007669"/>
    <property type="project" value="UniProtKB-UniRule"/>
</dbReference>
<comment type="catalytic activity">
    <reaction evidence="7">
        <text>(1R,6R)-6-hydroxy-2-succinyl-cyclohexa-2,4-diene-1-carboxylate = 2-succinylbenzoate + H2O</text>
        <dbReference type="Rhea" id="RHEA:10196"/>
        <dbReference type="ChEBI" id="CHEBI:15377"/>
        <dbReference type="ChEBI" id="CHEBI:18325"/>
        <dbReference type="ChEBI" id="CHEBI:58689"/>
        <dbReference type="EC" id="4.2.1.113"/>
    </reaction>
</comment>
<dbReference type="STRING" id="1236220.SAMN04488112_107170"/>
<proteinExistence type="inferred from homology"/>
<comment type="similarity">
    <text evidence="7">Belongs to the mandelate racemase/muconate lactonizing enzyme family. MenC type 2 subfamily.</text>
</comment>
<evidence type="ECO:0000256" key="1">
    <source>
        <dbReference type="ARBA" id="ARBA00001968"/>
    </source>
</evidence>
<dbReference type="OrthoDB" id="9774531at2"/>
<dbReference type="InterPro" id="IPR036849">
    <property type="entry name" value="Enolase-like_C_sf"/>
</dbReference>
<evidence type="ECO:0000313" key="9">
    <source>
        <dbReference type="EMBL" id="SDC41053.1"/>
    </source>
</evidence>
<comment type="cofactor">
    <cofactor evidence="1 7">
        <name>a divalent metal cation</name>
        <dbReference type="ChEBI" id="CHEBI:60240"/>
    </cofactor>
</comment>
<reference evidence="9 10" key="1">
    <citation type="submission" date="2016-10" db="EMBL/GenBank/DDBJ databases">
        <authorList>
            <person name="de Groot N.N."/>
        </authorList>
    </citation>
    <scope>NUCLEOTIDE SEQUENCE [LARGE SCALE GENOMIC DNA]</scope>
    <source>
        <strain evidence="9 10">DSM 45514</strain>
    </source>
</reference>
<dbReference type="GO" id="GO:0016854">
    <property type="term" value="F:racemase and epimerase activity"/>
    <property type="evidence" value="ECO:0007669"/>
    <property type="project" value="UniProtKB-ARBA"/>
</dbReference>
<dbReference type="CDD" id="cd03317">
    <property type="entry name" value="NAAAR"/>
    <property type="match status" value="1"/>
</dbReference>
<dbReference type="EC" id="4.2.1.113" evidence="6 7"/>
<feature type="active site" description="Proton acceptor" evidence="7">
    <location>
        <position position="262"/>
    </location>
</feature>
<dbReference type="GO" id="GO:0009234">
    <property type="term" value="P:menaquinone biosynthetic process"/>
    <property type="evidence" value="ECO:0007669"/>
    <property type="project" value="UniProtKB-UniRule"/>
</dbReference>
<dbReference type="AlphaFoldDB" id="A0A1G6LD00"/>
<dbReference type="SUPFAM" id="SSF51604">
    <property type="entry name" value="Enolase C-terminal domain-like"/>
    <property type="match status" value="1"/>
</dbReference>
<dbReference type="Gene3D" id="3.20.20.120">
    <property type="entry name" value="Enolase-like C-terminal domain"/>
    <property type="match status" value="1"/>
</dbReference>
<comment type="pathway">
    <text evidence="7">Quinol/quinone metabolism; menaquinone biosynthesis.</text>
</comment>
<dbReference type="UniPathway" id="UPA00079"/>
<dbReference type="PANTHER" id="PTHR48073:SF5">
    <property type="entry name" value="O-SUCCINYLBENZOATE SYNTHASE"/>
    <property type="match status" value="1"/>
</dbReference>
<evidence type="ECO:0000259" key="8">
    <source>
        <dbReference type="SMART" id="SM00922"/>
    </source>
</evidence>
<dbReference type="SFLD" id="SFLDG00180">
    <property type="entry name" value="muconate_cycloisomerase"/>
    <property type="match status" value="1"/>
</dbReference>
<protein>
    <recommendedName>
        <fullName evidence="6 7">o-succinylbenzoate synthase</fullName>
        <shortName evidence="7">OSB synthase</shortName>
        <shortName evidence="7">OSBS</shortName>
        <ecNumber evidence="6 7">4.2.1.113</ecNumber>
    </recommendedName>
    <alternativeName>
        <fullName evidence="7">4-(2'-carboxyphenyl)-4-oxybutyric acid synthase</fullName>
    </alternativeName>
    <alternativeName>
        <fullName evidence="7">o-succinylbenzoic acid synthase</fullName>
    </alternativeName>
</protein>
<accession>A0A1G6LD00</accession>
<dbReference type="SFLD" id="SFLDF00009">
    <property type="entry name" value="o-succinylbenzoate_synthase"/>
    <property type="match status" value="1"/>
</dbReference>
<keyword evidence="3 7" id="KW-0479">Metal-binding</keyword>
<dbReference type="InterPro" id="IPR047585">
    <property type="entry name" value="MenC"/>
</dbReference>
<feature type="binding site" evidence="7">
    <location>
        <position position="238"/>
    </location>
    <ligand>
        <name>Mg(2+)</name>
        <dbReference type="ChEBI" id="CHEBI:18420"/>
    </ligand>
</feature>
<comment type="pathway">
    <text evidence="7">Quinol/quinone metabolism; 1,4-dihydroxy-2-naphthoate biosynthesis; 1,4-dihydroxy-2-naphthoate from chorismate: step 4/7.</text>
</comment>